<proteinExistence type="predicted"/>
<reference evidence="1 2" key="1">
    <citation type="submission" date="2016-12" db="EMBL/GenBank/DDBJ databases">
        <authorList>
            <person name="Song W.-J."/>
            <person name="Kurnit D.M."/>
        </authorList>
    </citation>
    <scope>NUCLEOTIDE SEQUENCE [LARGE SCALE GENOMIC DNA]</scope>
    <source>
        <strain evidence="1 2">DSM 18488</strain>
    </source>
</reference>
<organism evidence="1 2">
    <name type="scientific">Desulfopila aestuarii DSM 18488</name>
    <dbReference type="NCBI Taxonomy" id="1121416"/>
    <lineage>
        <taxon>Bacteria</taxon>
        <taxon>Pseudomonadati</taxon>
        <taxon>Thermodesulfobacteriota</taxon>
        <taxon>Desulfobulbia</taxon>
        <taxon>Desulfobulbales</taxon>
        <taxon>Desulfocapsaceae</taxon>
        <taxon>Desulfopila</taxon>
    </lineage>
</organism>
<evidence type="ECO:0000313" key="2">
    <source>
        <dbReference type="Proteomes" id="UP000184603"/>
    </source>
</evidence>
<evidence type="ECO:0008006" key="3">
    <source>
        <dbReference type="Google" id="ProtNLM"/>
    </source>
</evidence>
<dbReference type="AlphaFoldDB" id="A0A1M7YC47"/>
<accession>A0A1M7YC47</accession>
<dbReference type="Proteomes" id="UP000184603">
    <property type="component" value="Unassembled WGS sequence"/>
</dbReference>
<dbReference type="EMBL" id="FRFE01000017">
    <property type="protein sequence ID" value="SHO50149.1"/>
    <property type="molecule type" value="Genomic_DNA"/>
</dbReference>
<sequence>MIPPAVGGGKVMVVNLSLDGACFEVAGLHKLSIGQKGHIDFTLDDRKATRLKREFIIRMVSGSAIGCEFKKTHAFEKELGFYLRFGP</sequence>
<name>A0A1M7YC47_9BACT</name>
<keyword evidence="2" id="KW-1185">Reference proteome</keyword>
<evidence type="ECO:0000313" key="1">
    <source>
        <dbReference type="EMBL" id="SHO50149.1"/>
    </source>
</evidence>
<gene>
    <name evidence="1" type="ORF">SAMN02745220_03282</name>
</gene>
<protein>
    <recommendedName>
        <fullName evidence="3">PilZ domain-containing protein</fullName>
    </recommendedName>
</protein>
<dbReference type="SUPFAM" id="SSF141371">
    <property type="entry name" value="PilZ domain-like"/>
    <property type="match status" value="1"/>
</dbReference>
<dbReference type="Gene3D" id="2.40.10.220">
    <property type="entry name" value="predicted glycosyltransferase like domains"/>
    <property type="match status" value="1"/>
</dbReference>